<dbReference type="EMBL" id="BKCJ010103230">
    <property type="protein sequence ID" value="GEX35013.1"/>
    <property type="molecule type" value="Genomic_DNA"/>
</dbReference>
<comment type="caution">
    <text evidence="1">The sequence shown here is derived from an EMBL/GenBank/DDBJ whole genome shotgun (WGS) entry which is preliminary data.</text>
</comment>
<accession>A0A699H470</accession>
<dbReference type="AlphaFoldDB" id="A0A699H470"/>
<reference evidence="1" key="1">
    <citation type="journal article" date="2019" name="Sci. Rep.">
        <title>Draft genome of Tanacetum cinerariifolium, the natural source of mosquito coil.</title>
        <authorList>
            <person name="Yamashiro T."/>
            <person name="Shiraishi A."/>
            <person name="Satake H."/>
            <person name="Nakayama K."/>
        </authorList>
    </citation>
    <scope>NUCLEOTIDE SEQUENCE</scope>
</reference>
<evidence type="ECO:0000313" key="1">
    <source>
        <dbReference type="EMBL" id="GEX35013.1"/>
    </source>
</evidence>
<name>A0A699H470_TANCI</name>
<protein>
    <submittedName>
        <fullName evidence="1">Condensin-2 complex subunit D3</fullName>
    </submittedName>
</protein>
<proteinExistence type="predicted"/>
<sequence length="202" mass="22023">MESGGPQHSLLASKCSIALHPHGLLRTICCAFKNRRSGPPSGKKKRGGGGRVARHAHSLTQAFASKRLTLKERPPVGPPRYQEKLSISCESMCEFELFAEILRSLSSSIVMSKSQARIFGLAFVSSWGLKCLQALVERCNRARAITNLAQLVGKDENKIGLMKVMGFGEEGGITDVLRKRCVDEKAAVRKAALVLISKLTTF</sequence>
<organism evidence="1">
    <name type="scientific">Tanacetum cinerariifolium</name>
    <name type="common">Dalmatian daisy</name>
    <name type="synonym">Chrysanthemum cinerariifolium</name>
    <dbReference type="NCBI Taxonomy" id="118510"/>
    <lineage>
        <taxon>Eukaryota</taxon>
        <taxon>Viridiplantae</taxon>
        <taxon>Streptophyta</taxon>
        <taxon>Embryophyta</taxon>
        <taxon>Tracheophyta</taxon>
        <taxon>Spermatophyta</taxon>
        <taxon>Magnoliopsida</taxon>
        <taxon>eudicotyledons</taxon>
        <taxon>Gunneridae</taxon>
        <taxon>Pentapetalae</taxon>
        <taxon>asterids</taxon>
        <taxon>campanulids</taxon>
        <taxon>Asterales</taxon>
        <taxon>Asteraceae</taxon>
        <taxon>Asteroideae</taxon>
        <taxon>Anthemideae</taxon>
        <taxon>Anthemidinae</taxon>
        <taxon>Tanacetum</taxon>
    </lineage>
</organism>
<gene>
    <name evidence="1" type="ORF">Tci_306988</name>
</gene>